<keyword evidence="1" id="KW-0175">Coiled coil</keyword>
<reference evidence="3" key="1">
    <citation type="submission" date="2023-03" db="UniProtKB">
        <authorList>
            <consortium name="EnsemblPlants"/>
        </authorList>
    </citation>
    <scope>IDENTIFICATION</scope>
</reference>
<protein>
    <submittedName>
        <fullName evidence="3">Uncharacterized protein</fullName>
    </submittedName>
</protein>
<accession>A0A9I9E9P2</accession>
<evidence type="ECO:0000256" key="1">
    <source>
        <dbReference type="SAM" id="Coils"/>
    </source>
</evidence>
<feature type="region of interest" description="Disordered" evidence="2">
    <location>
        <begin position="1"/>
        <end position="39"/>
    </location>
</feature>
<evidence type="ECO:0000256" key="2">
    <source>
        <dbReference type="SAM" id="MobiDB-lite"/>
    </source>
</evidence>
<feature type="coiled-coil region" evidence="1">
    <location>
        <begin position="45"/>
        <end position="92"/>
    </location>
</feature>
<dbReference type="Gramene" id="MELO3C030596.2.1">
    <property type="protein sequence ID" value="MELO3C030596.2.1"/>
    <property type="gene ID" value="MELO3C030596.2"/>
</dbReference>
<dbReference type="EnsemblPlants" id="MELO3C030596.2.1">
    <property type="protein sequence ID" value="MELO3C030596.2.1"/>
    <property type="gene ID" value="MELO3C030596.2"/>
</dbReference>
<organism evidence="3">
    <name type="scientific">Cucumis melo</name>
    <name type="common">Muskmelon</name>
    <dbReference type="NCBI Taxonomy" id="3656"/>
    <lineage>
        <taxon>Eukaryota</taxon>
        <taxon>Viridiplantae</taxon>
        <taxon>Streptophyta</taxon>
        <taxon>Embryophyta</taxon>
        <taxon>Tracheophyta</taxon>
        <taxon>Spermatophyta</taxon>
        <taxon>Magnoliopsida</taxon>
        <taxon>eudicotyledons</taxon>
        <taxon>Gunneridae</taxon>
        <taxon>Pentapetalae</taxon>
        <taxon>rosids</taxon>
        <taxon>fabids</taxon>
        <taxon>Cucurbitales</taxon>
        <taxon>Cucurbitaceae</taxon>
        <taxon>Benincaseae</taxon>
        <taxon>Cucumis</taxon>
    </lineage>
</organism>
<feature type="compositionally biased region" description="Polar residues" evidence="2">
    <location>
        <begin position="1"/>
        <end position="19"/>
    </location>
</feature>
<name>A0A9I9E9P2_CUCME</name>
<sequence>TKIVSSISTTNENKGVSITRSHEVHGKFSTDRTSSTAGKSGNLSLDALAKAKKALQMQNQLMQESISILHKKEKALQENRQLANKVKENEKALVERGQCDVPNLVHNKRPIF</sequence>
<evidence type="ECO:0000313" key="3">
    <source>
        <dbReference type="EnsemblPlants" id="MELO3C030596.2.1"/>
    </source>
</evidence>
<proteinExistence type="predicted"/>
<feature type="compositionally biased region" description="Basic and acidic residues" evidence="2">
    <location>
        <begin position="20"/>
        <end position="30"/>
    </location>
</feature>
<dbReference type="AlphaFoldDB" id="A0A9I9E9P2"/>